<dbReference type="PANTHER" id="PTHR33567">
    <property type="entry name" value="CHROMATE ION TRANSPORTER (EUROFUNG)"/>
    <property type="match status" value="1"/>
</dbReference>
<evidence type="ECO:0000256" key="4">
    <source>
        <dbReference type="ARBA" id="ARBA00022692"/>
    </source>
</evidence>
<dbReference type="RefSeq" id="WP_229721470.1">
    <property type="nucleotide sequence ID" value="NZ_BMCK01000002.1"/>
</dbReference>
<feature type="transmembrane region" description="Helical" evidence="7">
    <location>
        <begin position="341"/>
        <end position="359"/>
    </location>
</feature>
<feature type="transmembrane region" description="Helical" evidence="7">
    <location>
        <begin position="273"/>
        <end position="301"/>
    </location>
</feature>
<keyword evidence="9" id="KW-1185">Reference proteome</keyword>
<evidence type="ECO:0000256" key="2">
    <source>
        <dbReference type="ARBA" id="ARBA00005262"/>
    </source>
</evidence>
<evidence type="ECO:0000313" key="9">
    <source>
        <dbReference type="Proteomes" id="UP000630594"/>
    </source>
</evidence>
<dbReference type="InterPro" id="IPR014047">
    <property type="entry name" value="Chr_Tranpt_l_chain"/>
</dbReference>
<evidence type="ECO:0000256" key="1">
    <source>
        <dbReference type="ARBA" id="ARBA00004651"/>
    </source>
</evidence>
<dbReference type="NCBIfam" id="TIGR00937">
    <property type="entry name" value="2A51"/>
    <property type="match status" value="1"/>
</dbReference>
<dbReference type="PANTHER" id="PTHR33567:SF3">
    <property type="entry name" value="CHROMATE ION TRANSPORTER (EUROFUNG)"/>
    <property type="match status" value="1"/>
</dbReference>
<feature type="transmembrane region" description="Helical" evidence="7">
    <location>
        <begin position="313"/>
        <end position="335"/>
    </location>
</feature>
<feature type="transmembrane region" description="Helical" evidence="7">
    <location>
        <begin position="366"/>
        <end position="382"/>
    </location>
</feature>
<feature type="transmembrane region" description="Helical" evidence="7">
    <location>
        <begin position="12"/>
        <end position="30"/>
    </location>
</feature>
<evidence type="ECO:0000256" key="5">
    <source>
        <dbReference type="ARBA" id="ARBA00022989"/>
    </source>
</evidence>
<sequence>MERTRPRELALLFLRLGVVAFGGPAVHIALMRDELVRRRGWLDDQRFLDLMAATNLVPGPNSTELAIHLGHERGGWRGFWAAGLAFILPAALLVTGLAWVYVEWGSTPVLDGVLAGVVPVVVAIVVWSAVGLGPTALHSPWLRVLAAVALVTYLLGAPELAVLLAGGVLGVLVGWGSRRRRTQRASGPQAVVAAAVLWAADRTGGAVDLERLATLGWTMLRIGAVLYGGGYVLLAFLDGEYVERLGWLTRTELLDAVAVGQMTPGPLFTSATFVGFLVAGLPGALVATVAIFAPSFLFVALLTRVTSRLRARWWTAAFLDGVNATGLALMVGVAWLLGREAFTDVVGLGLALVTLLALWRTRLNSAWLVLGGAVVGGLIHWVA</sequence>
<evidence type="ECO:0000256" key="3">
    <source>
        <dbReference type="ARBA" id="ARBA00022475"/>
    </source>
</evidence>
<name>A0ABQ1Q897_9ACTN</name>
<feature type="transmembrane region" description="Helical" evidence="7">
    <location>
        <begin position="109"/>
        <end position="130"/>
    </location>
</feature>
<dbReference type="EMBL" id="BMCK01000002">
    <property type="protein sequence ID" value="GGD16545.1"/>
    <property type="molecule type" value="Genomic_DNA"/>
</dbReference>
<feature type="transmembrane region" description="Helical" evidence="7">
    <location>
        <begin position="150"/>
        <end position="175"/>
    </location>
</feature>
<feature type="transmembrane region" description="Helical" evidence="7">
    <location>
        <begin position="79"/>
        <end position="102"/>
    </location>
</feature>
<evidence type="ECO:0000256" key="7">
    <source>
        <dbReference type="SAM" id="Phobius"/>
    </source>
</evidence>
<organism evidence="8 9">
    <name type="scientific">Nocardioides daphniae</name>
    <dbReference type="NCBI Taxonomy" id="402297"/>
    <lineage>
        <taxon>Bacteria</taxon>
        <taxon>Bacillati</taxon>
        <taxon>Actinomycetota</taxon>
        <taxon>Actinomycetes</taxon>
        <taxon>Propionibacteriales</taxon>
        <taxon>Nocardioidaceae</taxon>
        <taxon>Nocardioides</taxon>
    </lineage>
</organism>
<comment type="caution">
    <text evidence="8">The sequence shown here is derived from an EMBL/GenBank/DDBJ whole genome shotgun (WGS) entry which is preliminary data.</text>
</comment>
<keyword evidence="5 7" id="KW-1133">Transmembrane helix</keyword>
<feature type="transmembrane region" description="Helical" evidence="7">
    <location>
        <begin position="219"/>
        <end position="237"/>
    </location>
</feature>
<keyword evidence="3" id="KW-1003">Cell membrane</keyword>
<dbReference type="Proteomes" id="UP000630594">
    <property type="component" value="Unassembled WGS sequence"/>
</dbReference>
<gene>
    <name evidence="8" type="ORF">GCM10007231_14360</name>
</gene>
<keyword evidence="4 7" id="KW-0812">Transmembrane</keyword>
<proteinExistence type="inferred from homology"/>
<reference evidence="9" key="1">
    <citation type="journal article" date="2019" name="Int. J. Syst. Evol. Microbiol.">
        <title>The Global Catalogue of Microorganisms (GCM) 10K type strain sequencing project: providing services to taxonomists for standard genome sequencing and annotation.</title>
        <authorList>
            <consortium name="The Broad Institute Genomics Platform"/>
            <consortium name="The Broad Institute Genome Sequencing Center for Infectious Disease"/>
            <person name="Wu L."/>
            <person name="Ma J."/>
        </authorList>
    </citation>
    <scope>NUCLEOTIDE SEQUENCE [LARGE SCALE GENOMIC DNA]</scope>
    <source>
        <strain evidence="9">CCM 7403</strain>
    </source>
</reference>
<evidence type="ECO:0000256" key="6">
    <source>
        <dbReference type="ARBA" id="ARBA00023136"/>
    </source>
</evidence>
<comment type="similarity">
    <text evidence="2">Belongs to the chromate ion transporter (CHR) (TC 2.A.51) family.</text>
</comment>
<comment type="subcellular location">
    <subcellularLocation>
        <location evidence="1">Cell membrane</location>
        <topology evidence="1">Multi-pass membrane protein</topology>
    </subcellularLocation>
</comment>
<protein>
    <submittedName>
        <fullName evidence="8">Chromate transporter</fullName>
    </submittedName>
</protein>
<dbReference type="Pfam" id="PF02417">
    <property type="entry name" value="Chromate_transp"/>
    <property type="match status" value="2"/>
</dbReference>
<evidence type="ECO:0000313" key="8">
    <source>
        <dbReference type="EMBL" id="GGD16545.1"/>
    </source>
</evidence>
<dbReference type="InterPro" id="IPR003370">
    <property type="entry name" value="Chromate_transpt"/>
</dbReference>
<accession>A0ABQ1Q897</accession>
<keyword evidence="6 7" id="KW-0472">Membrane</keyword>
<dbReference type="PIRSF" id="PIRSF004810">
    <property type="entry name" value="ChrA"/>
    <property type="match status" value="1"/>
</dbReference>